<protein>
    <submittedName>
        <fullName evidence="1">Uncharacterized protein</fullName>
    </submittedName>
</protein>
<proteinExistence type="predicted"/>
<reference evidence="1" key="1">
    <citation type="journal article" date="2020" name="mSystems">
        <title>Genome- and Community-Level Interaction Insights into Carbon Utilization and Element Cycling Functions of Hydrothermarchaeota in Hydrothermal Sediment.</title>
        <authorList>
            <person name="Zhou Z."/>
            <person name="Liu Y."/>
            <person name="Xu W."/>
            <person name="Pan J."/>
            <person name="Luo Z.H."/>
            <person name="Li M."/>
        </authorList>
    </citation>
    <scope>NUCLEOTIDE SEQUENCE [LARGE SCALE GENOMIC DNA]</scope>
    <source>
        <strain evidence="1">SpSt-638</strain>
    </source>
</reference>
<evidence type="ECO:0000313" key="1">
    <source>
        <dbReference type="EMBL" id="HGQ59435.1"/>
    </source>
</evidence>
<organism evidence="1">
    <name type="scientific">Staphylothermus marinus</name>
    <dbReference type="NCBI Taxonomy" id="2280"/>
    <lineage>
        <taxon>Archaea</taxon>
        <taxon>Thermoproteota</taxon>
        <taxon>Thermoprotei</taxon>
        <taxon>Desulfurococcales</taxon>
        <taxon>Desulfurococcaceae</taxon>
        <taxon>Staphylothermus</taxon>
    </lineage>
</organism>
<name>A0A7J3KF26_STAMA</name>
<dbReference type="AlphaFoldDB" id="A0A7J3KF26"/>
<accession>A0A7J3KF26</accession>
<gene>
    <name evidence="1" type="ORF">ENU09_01750</name>
</gene>
<dbReference type="EMBL" id="DTBE01000049">
    <property type="protein sequence ID" value="HGQ59435.1"/>
    <property type="molecule type" value="Genomic_DNA"/>
</dbReference>
<sequence length="82" mass="9321">MWVGAICTISSTLTERVLQEKHGNNTRSLRIVFRKLRGKNVKRDLRSKVASFVVKVASVENAVVVLEKLPKRFQDRALEKNG</sequence>
<comment type="caution">
    <text evidence="1">The sequence shown here is derived from an EMBL/GenBank/DDBJ whole genome shotgun (WGS) entry which is preliminary data.</text>
</comment>